<dbReference type="KEGG" id="ppi:YSA_01371"/>
<dbReference type="EMBL" id="CP003588">
    <property type="protein sequence ID" value="AFK67512.1"/>
    <property type="molecule type" value="Genomic_DNA"/>
</dbReference>
<reference evidence="1 2" key="1">
    <citation type="journal article" date="2012" name="J. Bacteriol.">
        <title>Complete Genome Sequence of the Naphthalene-Degrading Pseudomonas putida Strain ND6.</title>
        <authorList>
            <person name="Li S."/>
            <person name="Zhao H."/>
            <person name="Li Y."/>
            <person name="Niu S."/>
            <person name="Cai B."/>
        </authorList>
    </citation>
    <scope>NUCLEOTIDE SEQUENCE [LARGE SCALE GENOMIC DNA]</scope>
    <source>
        <strain evidence="1 2">ND6</strain>
    </source>
</reference>
<organism evidence="1 2">
    <name type="scientific">Pseudomonas putida ND6</name>
    <dbReference type="NCBI Taxonomy" id="231023"/>
    <lineage>
        <taxon>Bacteria</taxon>
        <taxon>Pseudomonadati</taxon>
        <taxon>Pseudomonadota</taxon>
        <taxon>Gammaproteobacteria</taxon>
        <taxon>Pseudomonadales</taxon>
        <taxon>Pseudomonadaceae</taxon>
        <taxon>Pseudomonas</taxon>
    </lineage>
</organism>
<evidence type="ECO:0000313" key="1">
    <source>
        <dbReference type="EMBL" id="AFK67512.1"/>
    </source>
</evidence>
<protein>
    <submittedName>
        <fullName evidence="1">Uncharacterized protein</fullName>
    </submittedName>
</protein>
<dbReference type="AlphaFoldDB" id="I3UPU1"/>
<dbReference type="HOGENOM" id="CLU_3357859_0_0_6"/>
<gene>
    <name evidence="1" type="ORF">YSA_01371</name>
</gene>
<accession>I3UPU1</accession>
<evidence type="ECO:0000313" key="2">
    <source>
        <dbReference type="Proteomes" id="UP000005268"/>
    </source>
</evidence>
<proteinExistence type="predicted"/>
<dbReference type="Proteomes" id="UP000005268">
    <property type="component" value="Chromosome"/>
</dbReference>
<sequence length="36" mass="4012">MLGAMDKARIDLRQVSAALLSRCGALITHKPFEELR</sequence>
<name>I3UPU1_PSEPU</name>